<evidence type="ECO:0000313" key="3">
    <source>
        <dbReference type="Proteomes" id="UP000215914"/>
    </source>
</evidence>
<reference evidence="3" key="1">
    <citation type="journal article" date="2017" name="Nature">
        <title>The sunflower genome provides insights into oil metabolism, flowering and Asterid evolution.</title>
        <authorList>
            <person name="Badouin H."/>
            <person name="Gouzy J."/>
            <person name="Grassa C.J."/>
            <person name="Murat F."/>
            <person name="Staton S.E."/>
            <person name="Cottret L."/>
            <person name="Lelandais-Briere C."/>
            <person name="Owens G.L."/>
            <person name="Carrere S."/>
            <person name="Mayjonade B."/>
            <person name="Legrand L."/>
            <person name="Gill N."/>
            <person name="Kane N.C."/>
            <person name="Bowers J.E."/>
            <person name="Hubner S."/>
            <person name="Bellec A."/>
            <person name="Berard A."/>
            <person name="Berges H."/>
            <person name="Blanchet N."/>
            <person name="Boniface M.C."/>
            <person name="Brunel D."/>
            <person name="Catrice O."/>
            <person name="Chaidir N."/>
            <person name="Claudel C."/>
            <person name="Donnadieu C."/>
            <person name="Faraut T."/>
            <person name="Fievet G."/>
            <person name="Helmstetter N."/>
            <person name="King M."/>
            <person name="Knapp S.J."/>
            <person name="Lai Z."/>
            <person name="Le Paslier M.C."/>
            <person name="Lippi Y."/>
            <person name="Lorenzon L."/>
            <person name="Mandel J.R."/>
            <person name="Marage G."/>
            <person name="Marchand G."/>
            <person name="Marquand E."/>
            <person name="Bret-Mestries E."/>
            <person name="Morien E."/>
            <person name="Nambeesan S."/>
            <person name="Nguyen T."/>
            <person name="Pegot-Espagnet P."/>
            <person name="Pouilly N."/>
            <person name="Raftis F."/>
            <person name="Sallet E."/>
            <person name="Schiex T."/>
            <person name="Thomas J."/>
            <person name="Vandecasteele C."/>
            <person name="Vares D."/>
            <person name="Vear F."/>
            <person name="Vautrin S."/>
            <person name="Crespi M."/>
            <person name="Mangin B."/>
            <person name="Burke J.M."/>
            <person name="Salse J."/>
            <person name="Munos S."/>
            <person name="Vincourt P."/>
            <person name="Rieseberg L.H."/>
            <person name="Langlade N.B."/>
        </authorList>
    </citation>
    <scope>NUCLEOTIDE SEQUENCE [LARGE SCALE GENOMIC DNA]</scope>
    <source>
        <strain evidence="3">cv. SF193</strain>
    </source>
</reference>
<dbReference type="InParanoid" id="A0A251U513"/>
<dbReference type="Proteomes" id="UP000215914">
    <property type="component" value="Chromosome 8"/>
</dbReference>
<evidence type="ECO:0000256" key="1">
    <source>
        <dbReference type="SAM" id="Phobius"/>
    </source>
</evidence>
<proteinExistence type="predicted"/>
<feature type="transmembrane region" description="Helical" evidence="1">
    <location>
        <begin position="43"/>
        <end position="64"/>
    </location>
</feature>
<dbReference type="AlphaFoldDB" id="A0A251U513"/>
<keyword evidence="1" id="KW-0812">Transmembrane</keyword>
<protein>
    <submittedName>
        <fullName evidence="2">Uncharacterized protein</fullName>
    </submittedName>
</protein>
<sequence length="126" mass="14555">MIVCSATTSASGVICVISTCIHVVIIMLFTRPYINDYGSDYKWSVIVILITQFTGVILGSVAPISRCFASLSFKVSIKWIWNHLKVSYLMPRIICRLKLLPKYNRIKILDSMFFNFKMIWCLLREH</sequence>
<name>A0A251U513_HELAN</name>
<gene>
    <name evidence="2" type="ORF">HannXRQ_Chr08g0222961</name>
</gene>
<organism evidence="2 3">
    <name type="scientific">Helianthus annuus</name>
    <name type="common">Common sunflower</name>
    <dbReference type="NCBI Taxonomy" id="4232"/>
    <lineage>
        <taxon>Eukaryota</taxon>
        <taxon>Viridiplantae</taxon>
        <taxon>Streptophyta</taxon>
        <taxon>Embryophyta</taxon>
        <taxon>Tracheophyta</taxon>
        <taxon>Spermatophyta</taxon>
        <taxon>Magnoliopsida</taxon>
        <taxon>eudicotyledons</taxon>
        <taxon>Gunneridae</taxon>
        <taxon>Pentapetalae</taxon>
        <taxon>asterids</taxon>
        <taxon>campanulids</taxon>
        <taxon>Asterales</taxon>
        <taxon>Asteraceae</taxon>
        <taxon>Asteroideae</taxon>
        <taxon>Heliantheae alliance</taxon>
        <taxon>Heliantheae</taxon>
        <taxon>Helianthus</taxon>
    </lineage>
</organism>
<dbReference type="PANTHER" id="PTHR35307">
    <property type="entry name" value="PROTEIN, PUTATIVE-RELATED"/>
    <property type="match status" value="1"/>
</dbReference>
<accession>A0A251U513</accession>
<feature type="transmembrane region" description="Helical" evidence="1">
    <location>
        <begin position="12"/>
        <end position="31"/>
    </location>
</feature>
<keyword evidence="3" id="KW-1185">Reference proteome</keyword>
<dbReference type="PANTHER" id="PTHR35307:SF6">
    <property type="entry name" value="TRANSMEMBRANE PROTEIN"/>
    <property type="match status" value="1"/>
</dbReference>
<dbReference type="EMBL" id="CM007897">
    <property type="protein sequence ID" value="OTG18425.1"/>
    <property type="molecule type" value="Genomic_DNA"/>
</dbReference>
<keyword evidence="1" id="KW-0472">Membrane</keyword>
<evidence type="ECO:0000313" key="2">
    <source>
        <dbReference type="EMBL" id="OTG18425.1"/>
    </source>
</evidence>
<keyword evidence="1" id="KW-1133">Transmembrane helix</keyword>